<dbReference type="RefSeq" id="WP_160646822.1">
    <property type="nucleotide sequence ID" value="NZ_SIJB01000029.1"/>
</dbReference>
<protein>
    <submittedName>
        <fullName evidence="2">Nuclear transport factor 2 family protein</fullName>
    </submittedName>
</protein>
<dbReference type="InterPro" id="IPR032710">
    <property type="entry name" value="NTF2-like_dom_sf"/>
</dbReference>
<evidence type="ECO:0000313" key="2">
    <source>
        <dbReference type="EMBL" id="NBI30012.1"/>
    </source>
</evidence>
<keyword evidence="3" id="KW-1185">Reference proteome</keyword>
<sequence>MNNNEELIYKLYTSFQNKDFKAIQSCYHEDATFTDHAFPNLKGKEPSAMWNMLFGNNDHVEITFDSVQADDYTGQARWIAKYPFSQTGRNVTNVIHASFEFKDGKIVKHEEDFDFNKWSRMAFGPIGFLIGWTPFFKKKIQKTADERLVKYIAKHSEYQN</sequence>
<dbReference type="Gene3D" id="3.10.450.50">
    <property type="match status" value="1"/>
</dbReference>
<proteinExistence type="predicted"/>
<dbReference type="InterPro" id="IPR037401">
    <property type="entry name" value="SnoaL-like"/>
</dbReference>
<dbReference type="SUPFAM" id="SSF54427">
    <property type="entry name" value="NTF2-like"/>
    <property type="match status" value="1"/>
</dbReference>
<comment type="caution">
    <text evidence="2">The sequence shown here is derived from an EMBL/GenBank/DDBJ whole genome shotgun (WGS) entry which is preliminary data.</text>
</comment>
<dbReference type="OrthoDB" id="391735at2"/>
<accession>A0A6N9Q5B6</accession>
<gene>
    <name evidence="2" type="ORF">ERL59_13755</name>
</gene>
<dbReference type="Pfam" id="PF12680">
    <property type="entry name" value="SnoaL_2"/>
    <property type="match status" value="1"/>
</dbReference>
<name>A0A6N9Q5B6_9BACL</name>
<dbReference type="AlphaFoldDB" id="A0A6N9Q5B6"/>
<organism evidence="2 3">
    <name type="scientific">Chengkuizengella marina</name>
    <dbReference type="NCBI Taxonomy" id="2507566"/>
    <lineage>
        <taxon>Bacteria</taxon>
        <taxon>Bacillati</taxon>
        <taxon>Bacillota</taxon>
        <taxon>Bacilli</taxon>
        <taxon>Bacillales</taxon>
        <taxon>Paenibacillaceae</taxon>
        <taxon>Chengkuizengella</taxon>
    </lineage>
</organism>
<feature type="domain" description="SnoaL-like" evidence="1">
    <location>
        <begin position="10"/>
        <end position="109"/>
    </location>
</feature>
<dbReference type="Proteomes" id="UP000448943">
    <property type="component" value="Unassembled WGS sequence"/>
</dbReference>
<evidence type="ECO:0000313" key="3">
    <source>
        <dbReference type="Proteomes" id="UP000448943"/>
    </source>
</evidence>
<dbReference type="EMBL" id="SIJB01000029">
    <property type="protein sequence ID" value="NBI30012.1"/>
    <property type="molecule type" value="Genomic_DNA"/>
</dbReference>
<reference evidence="2 3" key="1">
    <citation type="submission" date="2019-01" db="EMBL/GenBank/DDBJ databases">
        <title>Chengkuizengella sp. nov., isolated from deep-sea sediment of East Pacific Ocean.</title>
        <authorList>
            <person name="Yang J."/>
            <person name="Lai Q."/>
            <person name="Shao Z."/>
        </authorList>
    </citation>
    <scope>NUCLEOTIDE SEQUENCE [LARGE SCALE GENOMIC DNA]</scope>
    <source>
        <strain evidence="2 3">YPA3-1-1</strain>
    </source>
</reference>
<evidence type="ECO:0000259" key="1">
    <source>
        <dbReference type="Pfam" id="PF12680"/>
    </source>
</evidence>